<dbReference type="AlphaFoldDB" id="A0A1G7DX86"/>
<evidence type="ECO:0000256" key="1">
    <source>
        <dbReference type="SAM" id="MobiDB-lite"/>
    </source>
</evidence>
<protein>
    <submittedName>
        <fullName evidence="3">Predicted DNA-binding protein, contains Ribbon-helix-helix (RHH) domain</fullName>
    </submittedName>
</protein>
<sequence>MTIRKRSIVIAGHPTSVSLEDAFWDALADIARAEGRAVADIVTEVDARRAVEPASGPGNLSSALRVHILTWWRAQSRLVDPTTPPPPGDPLPSTDTPASRV</sequence>
<feature type="compositionally biased region" description="Low complexity" evidence="1">
    <location>
        <begin position="91"/>
        <end position="101"/>
    </location>
</feature>
<dbReference type="Proteomes" id="UP000199412">
    <property type="component" value="Unassembled WGS sequence"/>
</dbReference>
<evidence type="ECO:0000259" key="2">
    <source>
        <dbReference type="Pfam" id="PF13467"/>
    </source>
</evidence>
<dbReference type="GO" id="GO:0003677">
    <property type="term" value="F:DNA binding"/>
    <property type="evidence" value="ECO:0007669"/>
    <property type="project" value="UniProtKB-KW"/>
</dbReference>
<accession>A0A1G7DX86</accession>
<evidence type="ECO:0000313" key="4">
    <source>
        <dbReference type="Proteomes" id="UP000199412"/>
    </source>
</evidence>
<proteinExistence type="predicted"/>
<feature type="domain" description="Ribbon-helix-helix" evidence="2">
    <location>
        <begin position="4"/>
        <end position="71"/>
    </location>
</feature>
<organism evidence="3 4">
    <name type="scientific">Rhodospira trueperi</name>
    <dbReference type="NCBI Taxonomy" id="69960"/>
    <lineage>
        <taxon>Bacteria</taxon>
        <taxon>Pseudomonadati</taxon>
        <taxon>Pseudomonadota</taxon>
        <taxon>Alphaproteobacteria</taxon>
        <taxon>Rhodospirillales</taxon>
        <taxon>Rhodospirillaceae</taxon>
        <taxon>Rhodospira</taxon>
    </lineage>
</organism>
<feature type="region of interest" description="Disordered" evidence="1">
    <location>
        <begin position="78"/>
        <end position="101"/>
    </location>
</feature>
<keyword evidence="4" id="KW-1185">Reference proteome</keyword>
<dbReference type="STRING" id="69960.SAMN05421720_10875"/>
<name>A0A1G7DX86_9PROT</name>
<keyword evidence="3" id="KW-0238">DNA-binding</keyword>
<dbReference type="Pfam" id="PF13467">
    <property type="entry name" value="RHH_4"/>
    <property type="match status" value="1"/>
</dbReference>
<gene>
    <name evidence="3" type="ORF">SAMN05421720_10875</name>
</gene>
<evidence type="ECO:0000313" key="3">
    <source>
        <dbReference type="EMBL" id="SDE56078.1"/>
    </source>
</evidence>
<dbReference type="Gene3D" id="1.10.3990.20">
    <property type="entry name" value="protein bp1543"/>
    <property type="match status" value="1"/>
</dbReference>
<reference evidence="3 4" key="1">
    <citation type="submission" date="2016-10" db="EMBL/GenBank/DDBJ databases">
        <authorList>
            <person name="de Groot N.N."/>
        </authorList>
    </citation>
    <scope>NUCLEOTIDE SEQUENCE [LARGE SCALE GENOMIC DNA]</scope>
    <source>
        <strain evidence="3 4">ATCC 700224</strain>
    </source>
</reference>
<dbReference type="EMBL" id="FNAP01000008">
    <property type="protein sequence ID" value="SDE56078.1"/>
    <property type="molecule type" value="Genomic_DNA"/>
</dbReference>
<dbReference type="RefSeq" id="WP_342729457.1">
    <property type="nucleotide sequence ID" value="NZ_FNAP01000008.1"/>
</dbReference>
<dbReference type="InterPro" id="IPR038268">
    <property type="entry name" value="RHH_sf"/>
</dbReference>
<dbReference type="InterPro" id="IPR027373">
    <property type="entry name" value="RHH_dom"/>
</dbReference>